<dbReference type="Proteomes" id="UP001165064">
    <property type="component" value="Unassembled WGS sequence"/>
</dbReference>
<accession>A0ACB5TT92</accession>
<gene>
    <name evidence="1" type="ORF">Amon02_000966000</name>
</gene>
<reference evidence="1" key="1">
    <citation type="submission" date="2023-04" db="EMBL/GenBank/DDBJ databases">
        <title>Ambrosiozyma monospora NBRC 10751.</title>
        <authorList>
            <person name="Ichikawa N."/>
            <person name="Sato H."/>
            <person name="Tonouchi N."/>
        </authorList>
    </citation>
    <scope>NUCLEOTIDE SEQUENCE</scope>
    <source>
        <strain evidence="1">NBRC 10751</strain>
    </source>
</reference>
<protein>
    <submittedName>
        <fullName evidence="1">Unnamed protein product</fullName>
    </submittedName>
</protein>
<dbReference type="EMBL" id="BSXS01009175">
    <property type="protein sequence ID" value="GME94835.1"/>
    <property type="molecule type" value="Genomic_DNA"/>
</dbReference>
<organism evidence="1 2">
    <name type="scientific">Ambrosiozyma monospora</name>
    <name type="common">Yeast</name>
    <name type="synonym">Endomycopsis monosporus</name>
    <dbReference type="NCBI Taxonomy" id="43982"/>
    <lineage>
        <taxon>Eukaryota</taxon>
        <taxon>Fungi</taxon>
        <taxon>Dikarya</taxon>
        <taxon>Ascomycota</taxon>
        <taxon>Saccharomycotina</taxon>
        <taxon>Pichiomycetes</taxon>
        <taxon>Pichiales</taxon>
        <taxon>Pichiaceae</taxon>
        <taxon>Ambrosiozyma</taxon>
    </lineage>
</organism>
<proteinExistence type="predicted"/>
<comment type="caution">
    <text evidence="1">The sequence shown here is derived from an EMBL/GenBank/DDBJ whole genome shotgun (WGS) entry which is preliminary data.</text>
</comment>
<evidence type="ECO:0000313" key="1">
    <source>
        <dbReference type="EMBL" id="GME94835.1"/>
    </source>
</evidence>
<sequence>MHSWVGFALQMLFKFVFPGEKQRLDRNDRAQIKTESTISLKSRSSWTTLAYQYHLKLLSIKSTKFPKMINSNELNELREVKLSLNTHRDDFANEFANLKVLI</sequence>
<keyword evidence="2" id="KW-1185">Reference proteome</keyword>
<name>A0ACB5TT92_AMBMO</name>
<evidence type="ECO:0000313" key="2">
    <source>
        <dbReference type="Proteomes" id="UP001165064"/>
    </source>
</evidence>